<organism evidence="1 2">
    <name type="scientific">Caulobacter hibisci</name>
    <dbReference type="NCBI Taxonomy" id="2035993"/>
    <lineage>
        <taxon>Bacteria</taxon>
        <taxon>Pseudomonadati</taxon>
        <taxon>Pseudomonadota</taxon>
        <taxon>Alphaproteobacteria</taxon>
        <taxon>Caulobacterales</taxon>
        <taxon>Caulobacteraceae</taxon>
        <taxon>Caulobacter</taxon>
    </lineage>
</organism>
<dbReference type="EMBL" id="JADWOX010000011">
    <property type="protein sequence ID" value="MBI1685219.1"/>
    <property type="molecule type" value="Genomic_DNA"/>
</dbReference>
<evidence type="ECO:0000313" key="2">
    <source>
        <dbReference type="Proteomes" id="UP000639859"/>
    </source>
</evidence>
<proteinExistence type="predicted"/>
<accession>A0ABS0T039</accession>
<evidence type="ECO:0000313" key="1">
    <source>
        <dbReference type="EMBL" id="MBI1685219.1"/>
    </source>
</evidence>
<comment type="caution">
    <text evidence="1">The sequence shown here is derived from an EMBL/GenBank/DDBJ whole genome shotgun (WGS) entry which is preliminary data.</text>
</comment>
<sequence length="445" mass="48938">MTLDQQMLAALRALWAIPAPGPRSLQSAPAFMELSKLCETRYGRGAARFALSTALRSLGLPCTLPAVHANLAQDPEQAALALDAAFTQTRCVRRHMCPLDLADDLPPLAFGPVRVGRFSADELARLFDAPRLARNFPAKPLDTVGLAQFHWLVVEEDIEIDPRPEARSIPALFMDMSRDVGEIDPHLGRFPQSVEAALFFLLLAPWEAWSTMLEVDWRGFRLPWIYTIDEDLFSWPKPPPNPDSLSLEPWIVQDHDGEDIELERPTTFPLVDEAKAGLSRCTEAAWTALRTARATDLFETPIAHFLVRAFLADGMDEVMAHMTAIEAAVGMEADHRKKLLPKTAPHRDLSATDRVAARVAGLLDDPASAQLYKDLFELRSAFVHGRAGLQKVSTPQQVSARELARRTARALVDVAQDGRPRSDAMAGLLDKGVAVLAASKAKGSP</sequence>
<keyword evidence="2" id="KW-1185">Reference proteome</keyword>
<reference evidence="1 2" key="1">
    <citation type="submission" date="2020-11" db="EMBL/GenBank/DDBJ databases">
        <title>genome sequence of strain KACC 18849.</title>
        <authorList>
            <person name="Gao J."/>
            <person name="Zhang X."/>
        </authorList>
    </citation>
    <scope>NUCLEOTIDE SEQUENCE [LARGE SCALE GENOMIC DNA]</scope>
    <source>
        <strain evidence="1 2">KACC 18849</strain>
    </source>
</reference>
<gene>
    <name evidence="1" type="ORF">I4Q42_16230</name>
</gene>
<name>A0ABS0T039_9CAUL</name>
<dbReference type="Proteomes" id="UP000639859">
    <property type="component" value="Unassembled WGS sequence"/>
</dbReference>
<evidence type="ECO:0008006" key="3">
    <source>
        <dbReference type="Google" id="ProtNLM"/>
    </source>
</evidence>
<protein>
    <recommendedName>
        <fullName evidence="3">Apea-like HEPN domain-containing protein</fullName>
    </recommendedName>
</protein>